<dbReference type="Gene3D" id="3.40.50.2000">
    <property type="entry name" value="Glycogen Phosphorylase B"/>
    <property type="match status" value="2"/>
</dbReference>
<dbReference type="GO" id="GO:0016758">
    <property type="term" value="F:hexosyltransferase activity"/>
    <property type="evidence" value="ECO:0007669"/>
    <property type="project" value="UniProtKB-ARBA"/>
</dbReference>
<organism evidence="2 3">
    <name type="scientific">Candidatus Methylacidithermus pantelleriae</name>
    <dbReference type="NCBI Taxonomy" id="2744239"/>
    <lineage>
        <taxon>Bacteria</taxon>
        <taxon>Pseudomonadati</taxon>
        <taxon>Verrucomicrobiota</taxon>
        <taxon>Methylacidiphilae</taxon>
        <taxon>Methylacidiphilales</taxon>
        <taxon>Methylacidiphilaceae</taxon>
        <taxon>Candidatus Methylacidithermus</taxon>
    </lineage>
</organism>
<dbReference type="Pfam" id="PF06722">
    <property type="entry name" value="EryCIII-like_C"/>
    <property type="match status" value="1"/>
</dbReference>
<dbReference type="CDD" id="cd03784">
    <property type="entry name" value="GT1_Gtf-like"/>
    <property type="match status" value="1"/>
</dbReference>
<dbReference type="GO" id="GO:0008194">
    <property type="term" value="F:UDP-glycosyltransferase activity"/>
    <property type="evidence" value="ECO:0007669"/>
    <property type="project" value="InterPro"/>
</dbReference>
<keyword evidence="3" id="KW-1185">Reference proteome</keyword>
<dbReference type="AlphaFoldDB" id="A0A8J2BHG6"/>
<protein>
    <submittedName>
        <fullName evidence="2">Putative O-mycaminosyltylonolide 6-deoxyallosyltransferase</fullName>
        <ecNumber evidence="2">2.4.1.317</ecNumber>
    </submittedName>
</protein>
<dbReference type="Proteomes" id="UP000663859">
    <property type="component" value="Unassembled WGS sequence"/>
</dbReference>
<dbReference type="EMBL" id="CAJNOB010000001">
    <property type="protein sequence ID" value="CAF0689669.1"/>
    <property type="molecule type" value="Genomic_DNA"/>
</dbReference>
<proteinExistence type="predicted"/>
<dbReference type="EC" id="2.4.1.317" evidence="2"/>
<sequence>MTVVLGGWFCGSHKRPLAMSQLSFLLAAWGSAGDRSVFVELGQLLVQRGHRVTMVAQEDWGKEAQRRGLEFRGLPAGLSGEEDPLESVLQLAARGTSGSVYATVVRKLVLPVIEPAFHILLEEAARHDCLVAHPMALAAAFVWEKTRIPWATLCTSPAITPSSLLPPWPPRVRLARKRITRALYRSCWNALTCVASFLFDGEINRIRKRLGLAPRKHVLFSHRSTQRVLHLYSPTFFPRDPQWGPEHVLTGFPHPREPSGYSPPKDLAHWLAQHTPVWLFTLGSTVVKSFGRSFYEEAAEAVRGYPAAAILLIGEEGNRPARLPSNALAIPWLPHDWIMPRVSVVAHHCGMGTLASALLAGKPAVLCPCAFDQPYNAARLEELGVGKYLPRHRRKAAGLRLAMWETSTGMYARQAQIVSNKLQGEDGLGCAAIQLEELARTKRGPAQ</sequence>
<dbReference type="SUPFAM" id="SSF53756">
    <property type="entry name" value="UDP-Glycosyltransferase/glycogen phosphorylase"/>
    <property type="match status" value="1"/>
</dbReference>
<dbReference type="PANTHER" id="PTHR48050">
    <property type="entry name" value="STEROL 3-BETA-GLUCOSYLTRANSFERASE"/>
    <property type="match status" value="1"/>
</dbReference>
<gene>
    <name evidence="2" type="ORF">MPNT_10308</name>
</gene>
<dbReference type="GO" id="GO:0017000">
    <property type="term" value="P:antibiotic biosynthetic process"/>
    <property type="evidence" value="ECO:0007669"/>
    <property type="project" value="UniProtKB-ARBA"/>
</dbReference>
<evidence type="ECO:0000313" key="2">
    <source>
        <dbReference type="EMBL" id="CAF0689669.1"/>
    </source>
</evidence>
<dbReference type="PANTHER" id="PTHR48050:SF13">
    <property type="entry name" value="STEROL 3-BETA-GLUCOSYLTRANSFERASE UGT80A2"/>
    <property type="match status" value="1"/>
</dbReference>
<evidence type="ECO:0000259" key="1">
    <source>
        <dbReference type="Pfam" id="PF06722"/>
    </source>
</evidence>
<dbReference type="InterPro" id="IPR050426">
    <property type="entry name" value="Glycosyltransferase_28"/>
</dbReference>
<name>A0A8J2BHG6_9BACT</name>
<keyword evidence="2" id="KW-0328">Glycosyltransferase</keyword>
<reference evidence="2" key="1">
    <citation type="submission" date="2021-02" db="EMBL/GenBank/DDBJ databases">
        <authorList>
            <person name="Cremers G."/>
            <person name="Picone N."/>
        </authorList>
    </citation>
    <scope>NUCLEOTIDE SEQUENCE</scope>
    <source>
        <strain evidence="2">PQ17</strain>
    </source>
</reference>
<comment type="caution">
    <text evidence="2">The sequence shown here is derived from an EMBL/GenBank/DDBJ whole genome shotgun (WGS) entry which is preliminary data.</text>
</comment>
<feature type="domain" description="Erythromycin biosynthesis protein CIII-like C-terminal" evidence="1">
    <location>
        <begin position="318"/>
        <end position="404"/>
    </location>
</feature>
<dbReference type="InterPro" id="IPR010610">
    <property type="entry name" value="EryCIII-like_C"/>
</dbReference>
<accession>A0A8J2BHG6</accession>
<keyword evidence="2" id="KW-0808">Transferase</keyword>
<evidence type="ECO:0000313" key="3">
    <source>
        <dbReference type="Proteomes" id="UP000663859"/>
    </source>
</evidence>
<dbReference type="InterPro" id="IPR002213">
    <property type="entry name" value="UDP_glucos_trans"/>
</dbReference>